<evidence type="ECO:0000256" key="11">
    <source>
        <dbReference type="SAM" id="Phobius"/>
    </source>
</evidence>
<evidence type="ECO:0000256" key="4">
    <source>
        <dbReference type="ARBA" id="ARBA00011157"/>
    </source>
</evidence>
<evidence type="ECO:0000256" key="7">
    <source>
        <dbReference type="ARBA" id="ARBA00022824"/>
    </source>
</evidence>
<keyword evidence="6 11" id="KW-0812">Transmembrane</keyword>
<dbReference type="InterPro" id="IPR036330">
    <property type="entry name" value="Ost4p_sf"/>
</dbReference>
<reference evidence="13" key="1">
    <citation type="submission" date="2017-10" db="EMBL/GenBank/DDBJ databases">
        <title>Rapid genome shrinkage in a self-fertile nematode reveals novel sperm competition proteins.</title>
        <authorList>
            <person name="Yin D."/>
            <person name="Schwarz E.M."/>
            <person name="Thomas C.G."/>
            <person name="Felde R.L."/>
            <person name="Korf I.F."/>
            <person name="Cutter A.D."/>
            <person name="Schartner C.M."/>
            <person name="Ralston E.J."/>
            <person name="Meyer B.J."/>
            <person name="Haag E.S."/>
        </authorList>
    </citation>
    <scope>NUCLEOTIDE SEQUENCE [LARGE SCALE GENOMIC DNA]</scope>
    <source>
        <strain evidence="13">JU1422</strain>
    </source>
</reference>
<comment type="similarity">
    <text evidence="3">Belongs to the OST4 family.</text>
</comment>
<gene>
    <name evidence="12" type="primary">Cni-T07A5.5</name>
    <name evidence="12" type="synonym">Cnig_chr_III.g9551</name>
    <name evidence="12" type="ORF">B9Z55_009551</name>
</gene>
<evidence type="ECO:0000313" key="13">
    <source>
        <dbReference type="Proteomes" id="UP000230233"/>
    </source>
</evidence>
<keyword evidence="13" id="KW-1185">Reference proteome</keyword>
<keyword evidence="8" id="KW-0735">Signal-anchor</keyword>
<evidence type="ECO:0000256" key="2">
    <source>
        <dbReference type="ARBA" id="ARBA00004643"/>
    </source>
</evidence>
<dbReference type="Pfam" id="PF10215">
    <property type="entry name" value="Ost4"/>
    <property type="match status" value="1"/>
</dbReference>
<dbReference type="EMBL" id="PDUG01000003">
    <property type="protein sequence ID" value="PIC42490.1"/>
    <property type="molecule type" value="Genomic_DNA"/>
</dbReference>
<evidence type="ECO:0000313" key="12">
    <source>
        <dbReference type="EMBL" id="PIC42490.1"/>
    </source>
</evidence>
<name>A0A2G5USK4_9PELO</name>
<accession>A0A2G5USK4</accession>
<dbReference type="InterPro" id="IPR051307">
    <property type="entry name" value="OST4"/>
</dbReference>
<evidence type="ECO:0000256" key="1">
    <source>
        <dbReference type="ARBA" id="ARBA00002791"/>
    </source>
</evidence>
<dbReference type="PANTHER" id="PTHR48164:SF1">
    <property type="entry name" value="DOLICHYL-DIPHOSPHOOLIGOSACCHARIDE--PROTEIN GLYCOSYLTRANSFERASE SUBUNIT 4"/>
    <property type="match status" value="1"/>
</dbReference>
<comment type="subcellular location">
    <subcellularLocation>
        <location evidence="2">Endoplasmic reticulum membrane</location>
        <topology evidence="2">Single-pass type III membrane protein</topology>
    </subcellularLocation>
</comment>
<dbReference type="GO" id="GO:0008250">
    <property type="term" value="C:oligosaccharyltransferase complex"/>
    <property type="evidence" value="ECO:0007669"/>
    <property type="project" value="TreeGrafter"/>
</dbReference>
<dbReference type="GO" id="GO:0018279">
    <property type="term" value="P:protein N-linked glycosylation via asparagine"/>
    <property type="evidence" value="ECO:0007669"/>
    <property type="project" value="TreeGrafter"/>
</dbReference>
<keyword evidence="10 11" id="KW-0472">Membrane</keyword>
<dbReference type="AlphaFoldDB" id="A0A2G5USK4"/>
<evidence type="ECO:0000256" key="9">
    <source>
        <dbReference type="ARBA" id="ARBA00022989"/>
    </source>
</evidence>
<evidence type="ECO:0000256" key="3">
    <source>
        <dbReference type="ARBA" id="ARBA00007685"/>
    </source>
</evidence>
<protein>
    <recommendedName>
        <fullName evidence="5">Dolichyl-diphosphooligosaccharide--protein glycosyltransferase subunit 4</fullName>
    </recommendedName>
</protein>
<evidence type="ECO:0000256" key="8">
    <source>
        <dbReference type="ARBA" id="ARBA00022968"/>
    </source>
</evidence>
<evidence type="ECO:0000256" key="6">
    <source>
        <dbReference type="ARBA" id="ARBA00022692"/>
    </source>
</evidence>
<sequence>MGKRETQRIASLALQLRPVFSFCRRFAKFHPFFSAMISDVQLGICANILGIAMLMLVVLFHYLSANQKNK</sequence>
<comment type="subunit">
    <text evidence="4">Component of the oligosaccharyltransferase (OST) complex.</text>
</comment>
<dbReference type="SUPFAM" id="SSF103464">
    <property type="entry name" value="Oligosaccharyltransferase subunit ost4p"/>
    <property type="match status" value="1"/>
</dbReference>
<dbReference type="Proteomes" id="UP000230233">
    <property type="component" value="Chromosome III"/>
</dbReference>
<keyword evidence="9 11" id="KW-1133">Transmembrane helix</keyword>
<evidence type="ECO:0000256" key="5">
    <source>
        <dbReference type="ARBA" id="ARBA00017662"/>
    </source>
</evidence>
<dbReference type="InterPro" id="IPR018943">
    <property type="entry name" value="Oligosaccaryltransferase"/>
</dbReference>
<feature type="transmembrane region" description="Helical" evidence="11">
    <location>
        <begin position="40"/>
        <end position="63"/>
    </location>
</feature>
<comment type="function">
    <text evidence="1">Subunit of the oligosaccharyl transferase (OST) complex that catalyzes the initial transfer of a defined glycan (Glc(3)Man(9)GlcNAc(2) in eukaryotes) from the lipid carrier dolichol-pyrophosphate to an asparagine residue within an Asn-X-Ser/Thr consensus motif in nascent polypeptide chains, the first step in protein N-glycosylation. N-glycosylation occurs cotranslationally and the complex associates with the Sec61 complex at the channel-forming translocon complex that mediates protein translocation across the endoplasmic reticulum (ER). All subunits are required for a maximal enzyme activity.</text>
</comment>
<keyword evidence="7" id="KW-0256">Endoplasmic reticulum</keyword>
<dbReference type="STRING" id="1611254.A0A2G5USK4"/>
<dbReference type="PANTHER" id="PTHR48164">
    <property type="entry name" value="DOLICHYL-DIPHOSPHOOLIGOSACCHARIDE--PROTEIN GLYCOSYLTRANSFERASE SUBUNIT 4"/>
    <property type="match status" value="1"/>
</dbReference>
<evidence type="ECO:0000256" key="10">
    <source>
        <dbReference type="ARBA" id="ARBA00023136"/>
    </source>
</evidence>
<organism evidence="12 13">
    <name type="scientific">Caenorhabditis nigoni</name>
    <dbReference type="NCBI Taxonomy" id="1611254"/>
    <lineage>
        <taxon>Eukaryota</taxon>
        <taxon>Metazoa</taxon>
        <taxon>Ecdysozoa</taxon>
        <taxon>Nematoda</taxon>
        <taxon>Chromadorea</taxon>
        <taxon>Rhabditida</taxon>
        <taxon>Rhabditina</taxon>
        <taxon>Rhabditomorpha</taxon>
        <taxon>Rhabditoidea</taxon>
        <taxon>Rhabditidae</taxon>
        <taxon>Peloderinae</taxon>
        <taxon>Caenorhabditis</taxon>
    </lineage>
</organism>
<comment type="caution">
    <text evidence="12">The sequence shown here is derived from an EMBL/GenBank/DDBJ whole genome shotgun (WGS) entry which is preliminary data.</text>
</comment>
<dbReference type="OrthoDB" id="2124077at2759"/>
<proteinExistence type="inferred from homology"/>